<reference evidence="3" key="1">
    <citation type="journal article" date="2023" name="Mol. Biol. Evol.">
        <title>Third-Generation Sequencing Reveals the Adaptive Role of the Epigenome in Three Deep-Sea Polychaetes.</title>
        <authorList>
            <person name="Perez M."/>
            <person name="Aroh O."/>
            <person name="Sun Y."/>
            <person name="Lan Y."/>
            <person name="Juniper S.K."/>
            <person name="Young C.R."/>
            <person name="Angers B."/>
            <person name="Qian P.Y."/>
        </authorList>
    </citation>
    <scope>NUCLEOTIDE SEQUENCE</scope>
    <source>
        <strain evidence="3">P08H-3</strain>
    </source>
</reference>
<feature type="domain" description="Trs120/TRAPPC9 N-terminal" evidence="2">
    <location>
        <begin position="2"/>
        <end position="56"/>
    </location>
</feature>
<proteinExistence type="inferred from homology"/>
<dbReference type="PANTHER" id="PTHR21512">
    <property type="entry name" value="TRAFFICKING PROTEIN PARTICLE COMPLEX SUBUNIT 9"/>
    <property type="match status" value="1"/>
</dbReference>
<accession>A0AAD9NCP6</accession>
<protein>
    <recommendedName>
        <fullName evidence="2">Trs120/TRAPPC9 N-terminal domain-containing protein</fullName>
    </recommendedName>
</protein>
<evidence type="ECO:0000256" key="1">
    <source>
        <dbReference type="ARBA" id="ARBA00008459"/>
    </source>
</evidence>
<dbReference type="InterPro" id="IPR058563">
    <property type="entry name" value="Trs120_TRAPPC9_N"/>
</dbReference>
<evidence type="ECO:0000313" key="3">
    <source>
        <dbReference type="EMBL" id="KAK2165160.1"/>
    </source>
</evidence>
<dbReference type="Pfam" id="PF08626">
    <property type="entry name" value="TRAPPC9-Trs120"/>
    <property type="match status" value="1"/>
</dbReference>
<dbReference type="InterPro" id="IPR013935">
    <property type="entry name" value="Trs120_TRAPPC9"/>
</dbReference>
<comment type="caution">
    <text evidence="3">The sequence shown here is derived from an EMBL/GenBank/DDBJ whole genome shotgun (WGS) entry which is preliminary data.</text>
</comment>
<feature type="non-terminal residue" evidence="3">
    <location>
        <position position="1"/>
    </location>
</feature>
<keyword evidence="4" id="KW-1185">Reference proteome</keyword>
<dbReference type="Proteomes" id="UP001208570">
    <property type="component" value="Unassembled WGS sequence"/>
</dbReference>
<dbReference type="EMBL" id="JAODUP010000054">
    <property type="protein sequence ID" value="KAK2165160.1"/>
    <property type="molecule type" value="Genomic_DNA"/>
</dbReference>
<dbReference type="AlphaFoldDB" id="A0AAD9NCP6"/>
<name>A0AAD9NCP6_9ANNE</name>
<dbReference type="GO" id="GO:0005802">
    <property type="term" value="C:trans-Golgi network"/>
    <property type="evidence" value="ECO:0007669"/>
    <property type="project" value="TreeGrafter"/>
</dbReference>
<evidence type="ECO:0000313" key="4">
    <source>
        <dbReference type="Proteomes" id="UP001208570"/>
    </source>
</evidence>
<dbReference type="PANTHER" id="PTHR21512:SF5">
    <property type="entry name" value="TRAFFICKING PROTEIN PARTICLE COMPLEX SUBUNIT 9"/>
    <property type="match status" value="1"/>
</dbReference>
<gene>
    <name evidence="3" type="ORF">LSH36_54g08007</name>
</gene>
<organism evidence="3 4">
    <name type="scientific">Paralvinella palmiformis</name>
    <dbReference type="NCBI Taxonomy" id="53620"/>
    <lineage>
        <taxon>Eukaryota</taxon>
        <taxon>Metazoa</taxon>
        <taxon>Spiralia</taxon>
        <taxon>Lophotrochozoa</taxon>
        <taxon>Annelida</taxon>
        <taxon>Polychaeta</taxon>
        <taxon>Sedentaria</taxon>
        <taxon>Canalipalpata</taxon>
        <taxon>Terebellida</taxon>
        <taxon>Terebelliformia</taxon>
        <taxon>Alvinellidae</taxon>
        <taxon>Paralvinella</taxon>
    </lineage>
</organism>
<evidence type="ECO:0000259" key="2">
    <source>
        <dbReference type="Pfam" id="PF08626"/>
    </source>
</evidence>
<feature type="non-terminal residue" evidence="3">
    <location>
        <position position="90"/>
    </location>
</feature>
<comment type="similarity">
    <text evidence="1">Belongs to the NIBP family.</text>
</comment>
<sequence>KRCQARLRKHLGDLCLLAGLPGEALLHYQTSLDILKSASDWMWLGGAYEGICAASVAIAKPHTEQSSFTRNLSFSSFSTKRGVSAHKDRF</sequence>